<accession>A0A5R8ZAI9</accession>
<dbReference type="AlphaFoldDB" id="A0A5R8ZAI9"/>
<dbReference type="Proteomes" id="UP000309033">
    <property type="component" value="Unassembled WGS sequence"/>
</dbReference>
<dbReference type="PANTHER" id="PTHR47505">
    <property type="entry name" value="DNA UTILIZATION PROTEIN YHGH"/>
    <property type="match status" value="1"/>
</dbReference>
<feature type="domain" description="Phosphoribosyltransferase" evidence="2">
    <location>
        <begin position="195"/>
        <end position="232"/>
    </location>
</feature>
<evidence type="ECO:0000256" key="1">
    <source>
        <dbReference type="ARBA" id="ARBA00008007"/>
    </source>
</evidence>
<dbReference type="OrthoDB" id="5244859at2"/>
<dbReference type="EMBL" id="VANP01000003">
    <property type="protein sequence ID" value="TLP62077.1"/>
    <property type="molecule type" value="Genomic_DNA"/>
</dbReference>
<dbReference type="InterPro" id="IPR029057">
    <property type="entry name" value="PRTase-like"/>
</dbReference>
<sequence>MVPALLDLILPPRCAGCGAWGAVACPSCLVKLLGEPTPRPPDPAPPGLPDCWSATAYEGAARRMILACKERGRTALVPALAACVATCVAAWQTEAEAEGEAAVTWLVPVPSARAAVRRRGHDPVRAVATAAVRELRGRGRAAVLAPLLRQRRRVADQAGLGSLERAANLSGAFEVGDRAVGALWPPHSGTGRAVGFRVVLVDDVVTTGATLAEAARALRAAGVTPSAAVTIAATPRRVPYVATRRKHHIRDNHGW</sequence>
<reference evidence="3" key="1">
    <citation type="submission" date="2019-05" db="EMBL/GenBank/DDBJ databases">
        <title>Isolation, diversity and antifungal activity of Actinobacteria from wheat.</title>
        <authorList>
            <person name="Yu B."/>
        </authorList>
    </citation>
    <scope>NUCLEOTIDE SEQUENCE [LARGE SCALE GENOMIC DNA]</scope>
    <source>
        <strain evidence="3">NEAU-HEGS1-5</strain>
    </source>
</reference>
<protein>
    <submittedName>
        <fullName evidence="3">ComF family protein</fullName>
    </submittedName>
</protein>
<dbReference type="PANTHER" id="PTHR47505:SF1">
    <property type="entry name" value="DNA UTILIZATION PROTEIN YHGH"/>
    <property type="match status" value="1"/>
</dbReference>
<gene>
    <name evidence="3" type="ORF">FED44_08835</name>
</gene>
<keyword evidence="4" id="KW-1185">Reference proteome</keyword>
<comment type="similarity">
    <text evidence="1">Belongs to the ComF/GntX family.</text>
</comment>
<name>A0A5R8ZAI9_9ACTN</name>
<dbReference type="SUPFAM" id="SSF53271">
    <property type="entry name" value="PRTase-like"/>
    <property type="match status" value="1"/>
</dbReference>
<evidence type="ECO:0000313" key="3">
    <source>
        <dbReference type="EMBL" id="TLP62077.1"/>
    </source>
</evidence>
<proteinExistence type="inferred from homology"/>
<evidence type="ECO:0000259" key="2">
    <source>
        <dbReference type="Pfam" id="PF00156"/>
    </source>
</evidence>
<dbReference type="Gene3D" id="3.40.50.2020">
    <property type="match status" value="1"/>
</dbReference>
<comment type="caution">
    <text evidence="3">The sequence shown here is derived from an EMBL/GenBank/DDBJ whole genome shotgun (WGS) entry which is preliminary data.</text>
</comment>
<dbReference type="InterPro" id="IPR000836">
    <property type="entry name" value="PRTase_dom"/>
</dbReference>
<dbReference type="InterPro" id="IPR051910">
    <property type="entry name" value="ComF/GntX_DNA_util-trans"/>
</dbReference>
<evidence type="ECO:0000313" key="4">
    <source>
        <dbReference type="Proteomes" id="UP000309033"/>
    </source>
</evidence>
<dbReference type="Pfam" id="PF00156">
    <property type="entry name" value="Pribosyltran"/>
    <property type="match status" value="1"/>
</dbReference>
<organism evidence="3 4">
    <name type="scientific">Microbispora triticiradicis</name>
    <dbReference type="NCBI Taxonomy" id="2200763"/>
    <lineage>
        <taxon>Bacteria</taxon>
        <taxon>Bacillati</taxon>
        <taxon>Actinomycetota</taxon>
        <taxon>Actinomycetes</taxon>
        <taxon>Streptosporangiales</taxon>
        <taxon>Streptosporangiaceae</taxon>
        <taxon>Microbispora</taxon>
    </lineage>
</organism>